<dbReference type="NCBIfam" id="TIGR01579">
    <property type="entry name" value="MiaB-like-C"/>
    <property type="match status" value="1"/>
</dbReference>
<dbReference type="InterPro" id="IPR058240">
    <property type="entry name" value="rSAM_sf"/>
</dbReference>
<dbReference type="Gene3D" id="3.80.30.20">
    <property type="entry name" value="tm_1862 like domain"/>
    <property type="match status" value="1"/>
</dbReference>
<keyword evidence="4" id="KW-0949">S-adenosyl-L-methionine</keyword>
<keyword evidence="11" id="KW-1185">Reference proteome</keyword>
<dbReference type="CDD" id="cd01335">
    <property type="entry name" value="Radical_SAM"/>
    <property type="match status" value="1"/>
</dbReference>
<evidence type="ECO:0000259" key="9">
    <source>
        <dbReference type="PROSITE" id="PS51918"/>
    </source>
</evidence>
<evidence type="ECO:0000256" key="2">
    <source>
        <dbReference type="ARBA" id="ARBA00022485"/>
    </source>
</evidence>
<dbReference type="PANTHER" id="PTHR11918:SF45">
    <property type="entry name" value="THREONYLCARBAMOYLADENOSINE TRNA METHYLTHIOTRANSFERASE"/>
    <property type="match status" value="1"/>
</dbReference>
<dbReference type="InterPro" id="IPR006638">
    <property type="entry name" value="Elp3/MiaA/NifB-like_rSAM"/>
</dbReference>
<protein>
    <submittedName>
        <fullName evidence="10">tRNA (N(6)-L-threonylcarbamoyladenosine(37)-C(2))-methylthiotransferase MtaB</fullName>
    </submittedName>
</protein>
<dbReference type="Pfam" id="PF04055">
    <property type="entry name" value="Radical_SAM"/>
    <property type="match status" value="1"/>
</dbReference>
<dbReference type="GO" id="GO:0046872">
    <property type="term" value="F:metal ion binding"/>
    <property type="evidence" value="ECO:0007669"/>
    <property type="project" value="UniProtKB-KW"/>
</dbReference>
<dbReference type="EMBL" id="QFWV02000004">
    <property type="protein sequence ID" value="RKF07549.1"/>
    <property type="molecule type" value="Genomic_DNA"/>
</dbReference>
<evidence type="ECO:0000256" key="6">
    <source>
        <dbReference type="ARBA" id="ARBA00023004"/>
    </source>
</evidence>
<keyword evidence="5" id="KW-0479">Metal-binding</keyword>
<organism evidence="10 11">
    <name type="scientific">Oceaniradius stylonematis</name>
    <dbReference type="NCBI Taxonomy" id="2184161"/>
    <lineage>
        <taxon>Bacteria</taxon>
        <taxon>Pseudomonadati</taxon>
        <taxon>Pseudomonadota</taxon>
        <taxon>Alphaproteobacteria</taxon>
        <taxon>Hyphomicrobiales</taxon>
        <taxon>Ahrensiaceae</taxon>
        <taxon>Oceaniradius</taxon>
    </lineage>
</organism>
<evidence type="ECO:0000259" key="8">
    <source>
        <dbReference type="PROSITE" id="PS51449"/>
    </source>
</evidence>
<keyword evidence="6" id="KW-0408">Iron</keyword>
<dbReference type="GO" id="GO:0035598">
    <property type="term" value="F:tRNA (N(6)-L-threonylcarbamoyladenosine(37)-C(2))-methylthiotransferase activity"/>
    <property type="evidence" value="ECO:0007669"/>
    <property type="project" value="TreeGrafter"/>
</dbReference>
<reference evidence="10 11" key="1">
    <citation type="journal article" date="2018" name="Int. J. Syst. Bacteriol.">
        <title>Oceaniradius stylonemae gen. nov., sp. nov., isolated from a red alga, Stylonema cornu-cervi.</title>
        <authorList>
            <person name="Jeong S."/>
        </authorList>
    </citation>
    <scope>NUCLEOTIDE SEQUENCE [LARGE SCALE GENOMIC DNA]</scope>
    <source>
        <strain evidence="10 11">StC1</strain>
    </source>
</reference>
<feature type="domain" description="MTTase N-terminal" evidence="8">
    <location>
        <begin position="1"/>
        <end position="115"/>
    </location>
</feature>
<keyword evidence="2" id="KW-0004">4Fe-4S</keyword>
<accession>A0A3A8AER1</accession>
<dbReference type="NCBIfam" id="TIGR00089">
    <property type="entry name" value="MiaB/RimO family radical SAM methylthiotransferase"/>
    <property type="match status" value="1"/>
</dbReference>
<sequence length="430" mass="46820">MGVDVKTFGCRLNSYEGEIVRRQADAAGLGALEGGAVVINTCAVTGEAVRQAKQAIRRARREAPDARIIVTGCAAQTEPESFAGMDEVDLVIGNDDKLKAQSYRAMPDFGVNSSEKVRVNDIFEVRETASHMVESIEGRTRAFVQVQNGCDHRCTFCIIPYGRGHSRSVPMGAVVEQIRRLVENGYREVVLTGVDLTSYGPDLPGHPTLGRLVKTILSQVPDLWRLRLSSIDSIEADDALFEAIATEQRLMPHFHLSMQHGDDLILKRMKRRHLRDHSIEFCDTVRRLRPDASFGADMIAGFPTETETMFENALSIIDACGLARVHVFPFSPRNGTPAAKMPQLDRALVKDRAACLRLKAEQAWHAHLAAFAGTVQPVLLEKPGFGRAPDFTPVRLTGHAGAPGDMVATSITGHDGTALTGSAAMAEAAE</sequence>
<dbReference type="InterPro" id="IPR007197">
    <property type="entry name" value="rSAM"/>
</dbReference>
<dbReference type="SMART" id="SM00729">
    <property type="entry name" value="Elp3"/>
    <property type="match status" value="1"/>
</dbReference>
<dbReference type="PROSITE" id="PS51918">
    <property type="entry name" value="RADICAL_SAM"/>
    <property type="match status" value="1"/>
</dbReference>
<evidence type="ECO:0000256" key="1">
    <source>
        <dbReference type="ARBA" id="ARBA00001966"/>
    </source>
</evidence>
<dbReference type="InterPro" id="IPR020612">
    <property type="entry name" value="Methylthiotransferase_CS"/>
</dbReference>
<name>A0A3A8AER1_9HYPH</name>
<evidence type="ECO:0000313" key="11">
    <source>
        <dbReference type="Proteomes" id="UP000246132"/>
    </source>
</evidence>
<dbReference type="RefSeq" id="WP_109765650.1">
    <property type="nucleotide sequence ID" value="NZ_QFWV02000004.1"/>
</dbReference>
<dbReference type="Proteomes" id="UP000246132">
    <property type="component" value="Unassembled WGS sequence"/>
</dbReference>
<dbReference type="AlphaFoldDB" id="A0A3A8AER1"/>
<dbReference type="PROSITE" id="PS51449">
    <property type="entry name" value="MTTASE_N"/>
    <property type="match status" value="1"/>
</dbReference>
<proteinExistence type="predicted"/>
<gene>
    <name evidence="10" type="primary">mtaB</name>
    <name evidence="10" type="ORF">DEM25_007120</name>
</gene>
<dbReference type="Gene3D" id="3.40.50.12160">
    <property type="entry name" value="Methylthiotransferase, N-terminal domain"/>
    <property type="match status" value="1"/>
</dbReference>
<feature type="domain" description="Radical SAM core" evidence="9">
    <location>
        <begin position="136"/>
        <end position="368"/>
    </location>
</feature>
<evidence type="ECO:0000313" key="10">
    <source>
        <dbReference type="EMBL" id="RKF07549.1"/>
    </source>
</evidence>
<dbReference type="GO" id="GO:0051539">
    <property type="term" value="F:4 iron, 4 sulfur cluster binding"/>
    <property type="evidence" value="ECO:0007669"/>
    <property type="project" value="UniProtKB-KW"/>
</dbReference>
<dbReference type="PANTHER" id="PTHR11918">
    <property type="entry name" value="RADICAL SAM PROTEINS"/>
    <property type="match status" value="1"/>
</dbReference>
<dbReference type="InterPro" id="IPR038135">
    <property type="entry name" value="Methylthiotransferase_N_sf"/>
</dbReference>
<keyword evidence="7" id="KW-0411">Iron-sulfur</keyword>
<dbReference type="SFLD" id="SFLDG01082">
    <property type="entry name" value="B12-binding_domain_containing"/>
    <property type="match status" value="1"/>
</dbReference>
<evidence type="ECO:0000256" key="4">
    <source>
        <dbReference type="ARBA" id="ARBA00022691"/>
    </source>
</evidence>
<dbReference type="SUPFAM" id="SSF102114">
    <property type="entry name" value="Radical SAM enzymes"/>
    <property type="match status" value="1"/>
</dbReference>
<dbReference type="OrthoDB" id="9805215at2"/>
<evidence type="ECO:0000256" key="5">
    <source>
        <dbReference type="ARBA" id="ARBA00022723"/>
    </source>
</evidence>
<evidence type="ECO:0000256" key="3">
    <source>
        <dbReference type="ARBA" id="ARBA00022679"/>
    </source>
</evidence>
<dbReference type="InterPro" id="IPR005839">
    <property type="entry name" value="Methylthiotransferase"/>
</dbReference>
<dbReference type="InterPro" id="IPR013848">
    <property type="entry name" value="Methylthiotransferase_N"/>
</dbReference>
<comment type="caution">
    <text evidence="10">The sequence shown here is derived from an EMBL/GenBank/DDBJ whole genome shotgun (WGS) entry which is preliminary data.</text>
</comment>
<dbReference type="SFLD" id="SFLDS00029">
    <property type="entry name" value="Radical_SAM"/>
    <property type="match status" value="1"/>
</dbReference>
<dbReference type="Pfam" id="PF00919">
    <property type="entry name" value="UPF0004"/>
    <property type="match status" value="1"/>
</dbReference>
<dbReference type="InterPro" id="IPR006467">
    <property type="entry name" value="MiaB-like_bact"/>
</dbReference>
<keyword evidence="3 10" id="KW-0808">Transferase</keyword>
<evidence type="ECO:0000256" key="7">
    <source>
        <dbReference type="ARBA" id="ARBA00023014"/>
    </source>
</evidence>
<comment type="cofactor">
    <cofactor evidence="1">
        <name>[4Fe-4S] cluster</name>
        <dbReference type="ChEBI" id="CHEBI:49883"/>
    </cofactor>
</comment>
<dbReference type="InterPro" id="IPR023404">
    <property type="entry name" value="rSAM_horseshoe"/>
</dbReference>
<dbReference type="PROSITE" id="PS01278">
    <property type="entry name" value="MTTASE_RADICAL"/>
    <property type="match status" value="1"/>
</dbReference>